<dbReference type="OrthoDB" id="10265679at2759"/>
<sequence length="147" mass="17028">MPTSSLKSCNMFKFRQEYDEEWAKKIQSEKFRWHNSQWLEMVENRQMDESEPCIYGDDGIETYIHEGDILERPDLFYNADGLLPPDGAISPDFLSDYQFQNGDLVGQHPFSSMAIDGFGQTVTFPGRPVTAYGYRPDDPYLYPFGSR</sequence>
<dbReference type="GO" id="GO:0016939">
    <property type="term" value="C:kinesin II complex"/>
    <property type="evidence" value="ECO:0007669"/>
    <property type="project" value="TreeGrafter"/>
</dbReference>
<dbReference type="GO" id="GO:0035869">
    <property type="term" value="C:ciliary transition zone"/>
    <property type="evidence" value="ECO:0007669"/>
    <property type="project" value="TreeGrafter"/>
</dbReference>
<dbReference type="Pfam" id="PF05804">
    <property type="entry name" value="KAP"/>
    <property type="match status" value="1"/>
</dbReference>
<evidence type="ECO:0000313" key="1">
    <source>
        <dbReference type="EMBL" id="GCB67372.1"/>
    </source>
</evidence>
<dbReference type="STRING" id="75743.A0A401P2N6"/>
<dbReference type="InterPro" id="IPR008658">
    <property type="entry name" value="KAP3"/>
</dbReference>
<accession>A0A401P2N6</accession>
<dbReference type="GO" id="GO:0044782">
    <property type="term" value="P:cilium organization"/>
    <property type="evidence" value="ECO:0007669"/>
    <property type="project" value="TreeGrafter"/>
</dbReference>
<dbReference type="PANTHER" id="PTHR15605">
    <property type="entry name" value="KINESIN-ASSOCIATED PROTEINS"/>
    <property type="match status" value="1"/>
</dbReference>
<name>A0A401P2N6_SCYTO</name>
<dbReference type="GO" id="GO:0005930">
    <property type="term" value="C:axoneme"/>
    <property type="evidence" value="ECO:0007669"/>
    <property type="project" value="TreeGrafter"/>
</dbReference>
<dbReference type="GO" id="GO:0007018">
    <property type="term" value="P:microtubule-based movement"/>
    <property type="evidence" value="ECO:0007669"/>
    <property type="project" value="TreeGrafter"/>
</dbReference>
<dbReference type="Proteomes" id="UP000288216">
    <property type="component" value="Unassembled WGS sequence"/>
</dbReference>
<organism evidence="1 2">
    <name type="scientific">Scyliorhinus torazame</name>
    <name type="common">Cloudy catshark</name>
    <name type="synonym">Catulus torazame</name>
    <dbReference type="NCBI Taxonomy" id="75743"/>
    <lineage>
        <taxon>Eukaryota</taxon>
        <taxon>Metazoa</taxon>
        <taxon>Chordata</taxon>
        <taxon>Craniata</taxon>
        <taxon>Vertebrata</taxon>
        <taxon>Chondrichthyes</taxon>
        <taxon>Elasmobranchii</taxon>
        <taxon>Galeomorphii</taxon>
        <taxon>Galeoidea</taxon>
        <taxon>Carcharhiniformes</taxon>
        <taxon>Scyliorhinidae</taxon>
        <taxon>Scyliorhinus</taxon>
    </lineage>
</organism>
<proteinExistence type="predicted"/>
<dbReference type="PANTHER" id="PTHR15605:SF2">
    <property type="entry name" value="KINESIN-ASSOCIATED PROTEIN 3"/>
    <property type="match status" value="1"/>
</dbReference>
<protein>
    <submittedName>
        <fullName evidence="1">Uncharacterized protein</fullName>
    </submittedName>
</protein>
<comment type="caution">
    <text evidence="1">The sequence shown here is derived from an EMBL/GenBank/DDBJ whole genome shotgun (WGS) entry which is preliminary data.</text>
</comment>
<reference evidence="1 2" key="1">
    <citation type="journal article" date="2018" name="Nat. Ecol. Evol.">
        <title>Shark genomes provide insights into elasmobranch evolution and the origin of vertebrates.</title>
        <authorList>
            <person name="Hara Y"/>
            <person name="Yamaguchi K"/>
            <person name="Onimaru K"/>
            <person name="Kadota M"/>
            <person name="Koyanagi M"/>
            <person name="Keeley SD"/>
            <person name="Tatsumi K"/>
            <person name="Tanaka K"/>
            <person name="Motone F"/>
            <person name="Kageyama Y"/>
            <person name="Nozu R"/>
            <person name="Adachi N"/>
            <person name="Nishimura O"/>
            <person name="Nakagawa R"/>
            <person name="Tanegashima C"/>
            <person name="Kiyatake I"/>
            <person name="Matsumoto R"/>
            <person name="Murakumo K"/>
            <person name="Nishida K"/>
            <person name="Terakita A"/>
            <person name="Kuratani S"/>
            <person name="Sato K"/>
            <person name="Hyodo S Kuraku.S."/>
        </authorList>
    </citation>
    <scope>NUCLEOTIDE SEQUENCE [LARGE SCALE GENOMIC DNA]</scope>
</reference>
<dbReference type="GO" id="GO:0019894">
    <property type="term" value="F:kinesin binding"/>
    <property type="evidence" value="ECO:0007669"/>
    <property type="project" value="InterPro"/>
</dbReference>
<evidence type="ECO:0000313" key="2">
    <source>
        <dbReference type="Proteomes" id="UP000288216"/>
    </source>
</evidence>
<keyword evidence="2" id="KW-1185">Reference proteome</keyword>
<gene>
    <name evidence="1" type="ORF">scyTo_0008041</name>
</gene>
<dbReference type="AlphaFoldDB" id="A0A401P2N6"/>
<dbReference type="EMBL" id="BFAA01003014">
    <property type="protein sequence ID" value="GCB67372.1"/>
    <property type="molecule type" value="Genomic_DNA"/>
</dbReference>